<dbReference type="EMBL" id="UFSO01000003">
    <property type="protein sequence ID" value="SSY80876.1"/>
    <property type="molecule type" value="Genomic_DNA"/>
</dbReference>
<keyword evidence="1" id="KW-1133">Transmembrane helix</keyword>
<evidence type="ECO:0000256" key="1">
    <source>
        <dbReference type="SAM" id="Phobius"/>
    </source>
</evidence>
<keyword evidence="1" id="KW-0472">Membrane</keyword>
<dbReference type="AlphaFoldDB" id="A0A376BVA3"/>
<proteinExistence type="predicted"/>
<organism evidence="2 3">
    <name type="scientific">Alysiella crassa</name>
    <dbReference type="NCBI Taxonomy" id="153491"/>
    <lineage>
        <taxon>Bacteria</taxon>
        <taxon>Pseudomonadati</taxon>
        <taxon>Pseudomonadota</taxon>
        <taxon>Betaproteobacteria</taxon>
        <taxon>Neisseriales</taxon>
        <taxon>Neisseriaceae</taxon>
        <taxon>Alysiella</taxon>
    </lineage>
</organism>
<name>A0A376BVA3_9NEIS</name>
<dbReference type="RefSeq" id="WP_034290760.1">
    <property type="nucleotide sequence ID" value="NZ_CP091519.2"/>
</dbReference>
<dbReference type="Proteomes" id="UP000254209">
    <property type="component" value="Unassembled WGS sequence"/>
</dbReference>
<gene>
    <name evidence="2" type="ORF">NCTC10283_02438</name>
</gene>
<feature type="transmembrane region" description="Helical" evidence="1">
    <location>
        <begin position="33"/>
        <end position="51"/>
    </location>
</feature>
<reference evidence="2 3" key="1">
    <citation type="submission" date="2018-06" db="EMBL/GenBank/DDBJ databases">
        <authorList>
            <consortium name="Pathogen Informatics"/>
            <person name="Doyle S."/>
        </authorList>
    </citation>
    <scope>NUCLEOTIDE SEQUENCE [LARGE SCALE GENOMIC DNA]</scope>
    <source>
        <strain evidence="2 3">NCTC10283</strain>
    </source>
</reference>
<keyword evidence="1" id="KW-0812">Transmembrane</keyword>
<sequence>MSTILGLLLLVLAIAVLVYWVKSLIIMKNETLFLILGILFSPIIQALYFFTKRDLMDDEQATTMKRFLLVCIAYIVVLVLFMFSAAAQMPVQ</sequence>
<evidence type="ECO:0000313" key="2">
    <source>
        <dbReference type="EMBL" id="SSY80876.1"/>
    </source>
</evidence>
<evidence type="ECO:0000313" key="3">
    <source>
        <dbReference type="Proteomes" id="UP000254209"/>
    </source>
</evidence>
<protein>
    <submittedName>
        <fullName evidence="2">Uncharacterized protein</fullName>
    </submittedName>
</protein>
<keyword evidence="3" id="KW-1185">Reference proteome</keyword>
<accession>A0A376BVA3</accession>
<feature type="transmembrane region" description="Helical" evidence="1">
    <location>
        <begin position="67"/>
        <end position="87"/>
    </location>
</feature>